<keyword evidence="10" id="KW-1185">Reference proteome</keyword>
<accession>A0A9Q0MBI6</accession>
<dbReference type="Gene3D" id="1.10.10.10">
    <property type="entry name" value="Winged helix-like DNA-binding domain superfamily/Winged helix DNA-binding domain"/>
    <property type="match status" value="1"/>
</dbReference>
<dbReference type="OMA" id="SYWEPNS"/>
<dbReference type="GO" id="GO:0000981">
    <property type="term" value="F:DNA-binding transcription factor activity, RNA polymerase II-specific"/>
    <property type="evidence" value="ECO:0007669"/>
    <property type="project" value="TreeGrafter"/>
</dbReference>
<organism evidence="9 10">
    <name type="scientific">Blomia tropicalis</name>
    <name type="common">Mite</name>
    <dbReference type="NCBI Taxonomy" id="40697"/>
    <lineage>
        <taxon>Eukaryota</taxon>
        <taxon>Metazoa</taxon>
        <taxon>Ecdysozoa</taxon>
        <taxon>Arthropoda</taxon>
        <taxon>Chelicerata</taxon>
        <taxon>Arachnida</taxon>
        <taxon>Acari</taxon>
        <taxon>Acariformes</taxon>
        <taxon>Sarcoptiformes</taxon>
        <taxon>Astigmata</taxon>
        <taxon>Glycyphagoidea</taxon>
        <taxon>Echimyopodidae</taxon>
        <taxon>Blomia</taxon>
    </lineage>
</organism>
<dbReference type="GO" id="GO:0000978">
    <property type="term" value="F:RNA polymerase II cis-regulatory region sequence-specific DNA binding"/>
    <property type="evidence" value="ECO:0007669"/>
    <property type="project" value="InterPro"/>
</dbReference>
<name>A0A9Q0MBI6_BLOTA</name>
<feature type="compositionally biased region" description="Low complexity" evidence="7">
    <location>
        <begin position="402"/>
        <end position="439"/>
    </location>
</feature>
<feature type="compositionally biased region" description="Low complexity" evidence="7">
    <location>
        <begin position="480"/>
        <end position="502"/>
    </location>
</feature>
<dbReference type="Pfam" id="PF02319">
    <property type="entry name" value="WHD_E2F_TDP"/>
    <property type="match status" value="1"/>
</dbReference>
<dbReference type="PANTHER" id="PTHR12081">
    <property type="entry name" value="TRANSCRIPTION FACTOR E2F"/>
    <property type="match status" value="1"/>
</dbReference>
<gene>
    <name evidence="9" type="ORF">RDWZM_000738</name>
</gene>
<dbReference type="InterPro" id="IPR036390">
    <property type="entry name" value="WH_DNA-bd_sf"/>
</dbReference>
<feature type="compositionally biased region" description="Low complexity" evidence="7">
    <location>
        <begin position="139"/>
        <end position="155"/>
    </location>
</feature>
<dbReference type="SUPFAM" id="SSF46785">
    <property type="entry name" value="Winged helix' DNA-binding domain"/>
    <property type="match status" value="1"/>
</dbReference>
<dbReference type="InterPro" id="IPR037241">
    <property type="entry name" value="E2F-DP_heterodim"/>
</dbReference>
<protein>
    <recommendedName>
        <fullName evidence="8">E2F/DP family winged-helix DNA-binding domain-containing protein</fullName>
    </recommendedName>
</protein>
<comment type="subcellular location">
    <subcellularLocation>
        <location evidence="5">Nucleus</location>
    </subcellularLocation>
</comment>
<dbReference type="Gene3D" id="6.10.250.540">
    <property type="match status" value="1"/>
</dbReference>
<feature type="domain" description="E2F/DP family winged-helix DNA-binding" evidence="8">
    <location>
        <begin position="507"/>
        <end position="572"/>
    </location>
</feature>
<comment type="similarity">
    <text evidence="1 5">Belongs to the E2F/DP family.</text>
</comment>
<dbReference type="FunFam" id="1.10.10.10:FF:000008">
    <property type="entry name" value="E2F transcription factor 1"/>
    <property type="match status" value="1"/>
</dbReference>
<feature type="region of interest" description="Disordered" evidence="7">
    <location>
        <begin position="176"/>
        <end position="196"/>
    </location>
</feature>
<comment type="caution">
    <text evidence="9">The sequence shown here is derived from an EMBL/GenBank/DDBJ whole genome shotgun (WGS) entry which is preliminary data.</text>
</comment>
<dbReference type="InterPro" id="IPR003316">
    <property type="entry name" value="E2F_WHTH_DNA-bd_dom"/>
</dbReference>
<dbReference type="SUPFAM" id="SSF144074">
    <property type="entry name" value="E2F-DP heterodimerization region"/>
    <property type="match status" value="1"/>
</dbReference>
<evidence type="ECO:0000256" key="2">
    <source>
        <dbReference type="ARBA" id="ARBA00023015"/>
    </source>
</evidence>
<dbReference type="InterPro" id="IPR015633">
    <property type="entry name" value="E2F"/>
</dbReference>
<keyword evidence="5" id="KW-0539">Nucleus</keyword>
<evidence type="ECO:0000313" key="10">
    <source>
        <dbReference type="Proteomes" id="UP001142055"/>
    </source>
</evidence>
<evidence type="ECO:0000313" key="9">
    <source>
        <dbReference type="EMBL" id="KAJ6222193.1"/>
    </source>
</evidence>
<dbReference type="CDD" id="cd14660">
    <property type="entry name" value="E2F_DD"/>
    <property type="match status" value="1"/>
</dbReference>
<reference evidence="9" key="1">
    <citation type="submission" date="2022-12" db="EMBL/GenBank/DDBJ databases">
        <title>Genome assemblies of Blomia tropicalis.</title>
        <authorList>
            <person name="Cui Y."/>
        </authorList>
    </citation>
    <scope>NUCLEOTIDE SEQUENCE</scope>
    <source>
        <tissue evidence="9">Adult mites</tissue>
    </source>
</reference>
<evidence type="ECO:0000256" key="1">
    <source>
        <dbReference type="ARBA" id="ARBA00010940"/>
    </source>
</evidence>
<keyword evidence="2 5" id="KW-0805">Transcription regulation</keyword>
<evidence type="ECO:0000256" key="3">
    <source>
        <dbReference type="ARBA" id="ARBA00023125"/>
    </source>
</evidence>
<dbReference type="PANTHER" id="PTHR12081:SF18">
    <property type="entry name" value="TRANSCRIPTION FACTOR E2F2-RELATED"/>
    <property type="match status" value="1"/>
</dbReference>
<keyword evidence="4 5" id="KW-0804">Transcription</keyword>
<dbReference type="GO" id="GO:0046983">
    <property type="term" value="F:protein dimerization activity"/>
    <property type="evidence" value="ECO:0007669"/>
    <property type="project" value="InterPro"/>
</dbReference>
<keyword evidence="3 5" id="KW-0238">DNA-binding</keyword>
<feature type="region of interest" description="Disordered" evidence="7">
    <location>
        <begin position="763"/>
        <end position="791"/>
    </location>
</feature>
<dbReference type="EMBL" id="JAPWDV010000001">
    <property type="protein sequence ID" value="KAJ6222193.1"/>
    <property type="molecule type" value="Genomic_DNA"/>
</dbReference>
<evidence type="ECO:0000256" key="4">
    <source>
        <dbReference type="ARBA" id="ARBA00023163"/>
    </source>
</evidence>
<dbReference type="AlphaFoldDB" id="A0A9Q0MBI6"/>
<evidence type="ECO:0000259" key="8">
    <source>
        <dbReference type="SMART" id="SM01372"/>
    </source>
</evidence>
<sequence>MATSSKASSKIGAANHQMFHLNNYDKTPDHIYLAPAFYNSLNEYESVDRRSIDNNKHHIDGDHDNNQLSVTTKNYSSNIRKVQMRPSILLKTNTTLSTSSSTNYKLKPSSEQCEESLSSCSDMWFDMEEMDEDSNDTRSCSSSSGCSSSSNSMVGSVNRHLSLNSQQQYYHRTSISTTTTASGKNGTLISPSSSLSQYKDLTPKQVKRRLDWDSTPESPLISKTMTAVNGKPLSVRTFKLSNAMKQSLVASGCSNSVAVAAVAAAFKNNGNATHDKLLTVAQTPASNGSAVMSPVVTHQSPTIAIVNGLSSKSTTPVHTIAAAPTNGIITPSKSTQPQVIFKTPLTPKSSTSVSTPNQHQIFVVNGKGSEMTGSTNKQNGIRFNATNGTHLTPILANTTTTTILNGTNNTTNGTSTATTNGNKRMRTNNTTTNGNGNKTPKAKSSRSRSNSFGSDIDNSGIFSSPFSFNDLSSSNLIYGSNSSGGSSPSSSNDCTSFSTSSSRKPGRYETSLGQLTRKFINLLETSPDGSINLNDASDMLKVQKRRIYDITNVLEGVGLLHKTSKNNIQWRGGLFDYCAGRESYDNEFNNHYRNRKPPPLTLLFNESSSGLDEIHDRVRSRSELEMELSELENDENRLDGLLEVAQEDLCRLKLNNPKLYVNYMDLRYVPEFTNQTVIGIRPPSDTTLEVPDPSESLQIRLKNSNSQKIEVYLCPQLSEEDDTHQTNPFHKTEVFNGTNAKAYVSNLGKSPMKAYNNNSRMNVPHSMADGDDNSSEIIPTELSSSSSSDLRHENMVVKSEFESGYNSYFSSSMLSTTTCTPNRNLAPMNGENANSGISYHKELAMSSEHGYEPTSDGGLGLDHSLLSASSAYDDFGNRSVSQANVQFNPYAHAFISEDDVFGPLGSRNFLAQTEDQIAKSSGSSPTSHQHNHHQTPFSPMSFVSSLIPLEPPVTEDDYNFTLCENEGIAELFDDEFLNI</sequence>
<evidence type="ECO:0000256" key="5">
    <source>
        <dbReference type="RuleBase" id="RU003796"/>
    </source>
</evidence>
<evidence type="ECO:0000256" key="6">
    <source>
        <dbReference type="SAM" id="Coils"/>
    </source>
</evidence>
<proteinExistence type="inferred from homology"/>
<keyword evidence="6" id="KW-0175">Coiled coil</keyword>
<dbReference type="GO" id="GO:0090575">
    <property type="term" value="C:RNA polymerase II transcription regulator complex"/>
    <property type="evidence" value="ECO:0007669"/>
    <property type="project" value="TreeGrafter"/>
</dbReference>
<feature type="region of interest" description="Disordered" evidence="7">
    <location>
        <begin position="402"/>
        <end position="456"/>
    </location>
</feature>
<feature type="region of interest" description="Disordered" evidence="7">
    <location>
        <begin position="131"/>
        <end position="155"/>
    </location>
</feature>
<dbReference type="Proteomes" id="UP001142055">
    <property type="component" value="Chromosome 1"/>
</dbReference>
<feature type="region of interest" description="Disordered" evidence="7">
    <location>
        <begin position="916"/>
        <end position="935"/>
    </location>
</feature>
<feature type="region of interest" description="Disordered" evidence="7">
    <location>
        <begin position="480"/>
        <end position="509"/>
    </location>
</feature>
<dbReference type="InterPro" id="IPR036388">
    <property type="entry name" value="WH-like_DNA-bd_sf"/>
</dbReference>
<feature type="coiled-coil region" evidence="6">
    <location>
        <begin position="614"/>
        <end position="648"/>
    </location>
</feature>
<dbReference type="InterPro" id="IPR032198">
    <property type="entry name" value="E2F_CC-MB"/>
</dbReference>
<dbReference type="SMART" id="SM01372">
    <property type="entry name" value="E2F_TDP"/>
    <property type="match status" value="1"/>
</dbReference>
<dbReference type="Pfam" id="PF16421">
    <property type="entry name" value="E2F_CC-MB"/>
    <property type="match status" value="1"/>
</dbReference>
<evidence type="ECO:0000256" key="7">
    <source>
        <dbReference type="SAM" id="MobiDB-lite"/>
    </source>
</evidence>